<comment type="similarity">
    <text evidence="1">Belongs to the pseudouridine synthase TruD family.</text>
</comment>
<feature type="region of interest" description="Disordered" evidence="4">
    <location>
        <begin position="94"/>
        <end position="116"/>
    </location>
</feature>
<reference evidence="6 7" key="2">
    <citation type="submission" date="2024-10" db="EMBL/GenBank/DDBJ databases">
        <authorList>
            <person name="Ryan C."/>
        </authorList>
    </citation>
    <scope>NUCLEOTIDE SEQUENCE [LARGE SCALE GENOMIC DNA]</scope>
</reference>
<evidence type="ECO:0000256" key="1">
    <source>
        <dbReference type="ARBA" id="ARBA00007953"/>
    </source>
</evidence>
<dbReference type="PANTHER" id="PTHR13326:SF8">
    <property type="entry name" value="PSEUDOURIDINE SYNTHASE FAMILY PROTEIN"/>
    <property type="match status" value="1"/>
</dbReference>
<keyword evidence="3" id="KW-0413">Isomerase</keyword>
<evidence type="ECO:0000256" key="4">
    <source>
        <dbReference type="SAM" id="MobiDB-lite"/>
    </source>
</evidence>
<dbReference type="AlphaFoldDB" id="A0ABC9G3T7"/>
<dbReference type="FunFam" id="3.30.2350.20:FF:000006">
    <property type="entry name" value="Multisubstrate pseudouridine synthase 7"/>
    <property type="match status" value="1"/>
</dbReference>
<protein>
    <recommendedName>
        <fullName evidence="5">TRUD domain-containing protein</fullName>
    </recommendedName>
</protein>
<evidence type="ECO:0000256" key="2">
    <source>
        <dbReference type="ARBA" id="ARBA00022694"/>
    </source>
</evidence>
<dbReference type="InterPro" id="IPR042214">
    <property type="entry name" value="TruD_catalytic"/>
</dbReference>
<dbReference type="InterPro" id="IPR020103">
    <property type="entry name" value="PsdUridine_synth_cat_dom_sf"/>
</dbReference>
<feature type="region of interest" description="Disordered" evidence="4">
    <location>
        <begin position="30"/>
        <end position="53"/>
    </location>
</feature>
<dbReference type="InterPro" id="IPR011760">
    <property type="entry name" value="PsdUridine_synth_TruD_insert"/>
</dbReference>
<dbReference type="PROSITE" id="PS50984">
    <property type="entry name" value="TRUD"/>
    <property type="match status" value="1"/>
</dbReference>
<keyword evidence="7" id="KW-1185">Reference proteome</keyword>
<dbReference type="Proteomes" id="UP001497457">
    <property type="component" value="Chromosome 8b"/>
</dbReference>
<evidence type="ECO:0000313" key="6">
    <source>
        <dbReference type="EMBL" id="CAL5085796.1"/>
    </source>
</evidence>
<reference evidence="7" key="1">
    <citation type="submission" date="2024-06" db="EMBL/GenBank/DDBJ databases">
        <authorList>
            <person name="Ryan C."/>
        </authorList>
    </citation>
    <scope>NUCLEOTIDE SEQUENCE [LARGE SCALE GENOMIC DNA]</scope>
</reference>
<feature type="region of interest" description="Disordered" evidence="4">
    <location>
        <begin position="201"/>
        <end position="222"/>
    </location>
</feature>
<proteinExistence type="inferred from homology"/>
<dbReference type="SUPFAM" id="SSF55120">
    <property type="entry name" value="Pseudouridine synthase"/>
    <property type="match status" value="1"/>
</dbReference>
<dbReference type="EMBL" id="OZ075118">
    <property type="protein sequence ID" value="CAL5085796.1"/>
    <property type="molecule type" value="Genomic_DNA"/>
</dbReference>
<keyword evidence="2" id="KW-0819">tRNA processing</keyword>
<dbReference type="NCBIfam" id="TIGR00094">
    <property type="entry name" value="tRNA_TruD_broad"/>
    <property type="match status" value="1"/>
</dbReference>
<evidence type="ECO:0000256" key="3">
    <source>
        <dbReference type="ARBA" id="ARBA00023235"/>
    </source>
</evidence>
<dbReference type="GO" id="GO:0009982">
    <property type="term" value="F:pseudouridine synthase activity"/>
    <property type="evidence" value="ECO:0007669"/>
    <property type="project" value="UniProtKB-ARBA"/>
</dbReference>
<dbReference type="CDD" id="cd02576">
    <property type="entry name" value="PseudoU_synth_ScPUS7"/>
    <property type="match status" value="1"/>
</dbReference>
<feature type="compositionally biased region" description="Acidic residues" evidence="4">
    <location>
        <begin position="96"/>
        <end position="113"/>
    </location>
</feature>
<name>A0ABC9G3T7_9POAL</name>
<accession>A0ABC9G3T7</accession>
<dbReference type="GO" id="GO:0001522">
    <property type="term" value="P:pseudouridine synthesis"/>
    <property type="evidence" value="ECO:0007669"/>
    <property type="project" value="UniProtKB-ARBA"/>
</dbReference>
<dbReference type="PROSITE" id="PS01268">
    <property type="entry name" value="UPF0024"/>
    <property type="match status" value="1"/>
</dbReference>
<evidence type="ECO:0000313" key="7">
    <source>
        <dbReference type="Proteomes" id="UP001497457"/>
    </source>
</evidence>
<dbReference type="Pfam" id="PF01142">
    <property type="entry name" value="TruD"/>
    <property type="match status" value="1"/>
</dbReference>
<gene>
    <name evidence="6" type="ORF">URODEC1_LOCUS111236</name>
</gene>
<sequence>MRGRWLLNPLPLLLAPKPSSRPLAAHFRARAAPHRPALAPSPAPRRGPLDEPDVGISRFASSVPGFRGALKQRYSDFVVHEVARDGALVRLTSFDLPDDDERGDNEEDGEADADGDHSRALESLRLLCGEADYNVMRGFLERVLEGGDGDLSPIILSADADKAHRSEVHEFIKRNFKFLVTDTVEHRDGVQKCIRVRLGSGPRGGRGRNGRAMDSSGWRDDRPFDSRGSTSWPYHLGKYLRFHLYKENRDIQEALGVIGKMLGVQPRSFGFAGTKDKRAVTTQQVALFKVHASRLAALNSKLAGIRVGDFSYVNEGLALGQLRGNRFAVTLRNVVAESDGVIKAAIDGLSKNGFINYYGLQRFGSGSVPGHFVGAALLRGEWRHAVSLILGTRVYHKGHGDIDAALSGIPRHLTLERAMLQRLKKYPGNYLQALMAIPKTLRLMYVHSYQSYLWNHAASMRVEKYGISQVVEGDLVYKKGCSLGEAATADTFDDDDSHTNSTEMEISCETLPEEVVKSVKIADSEDILNAVYTFEDVVLPLPGSETLFPGNKVAGIYHEIAKQDGISLIESVHGIKVHMPCLTYWDYDLFGSLHAIYFKASGASSYLSRISLIVISRDFSITGMKGGYRRVLQRPIDFEWDLMTYTDDNVPLVETDLTVLSRTQSSEANKLLSDGSSNCSSCDSGLDASFDTSEPTTEASSAKTKSIGMSYQLPEKLAVKLEFTLPASSYATMAIRELTKTSTSVAYQKTLNY</sequence>
<dbReference type="PIRSF" id="PIRSF037016">
    <property type="entry name" value="Pseudouridin_synth_euk_prd"/>
    <property type="match status" value="1"/>
</dbReference>
<dbReference type="InterPro" id="IPR001656">
    <property type="entry name" value="PsdUridine_synth_TruD"/>
</dbReference>
<organism evidence="6 7">
    <name type="scientific">Urochloa decumbens</name>
    <dbReference type="NCBI Taxonomy" id="240449"/>
    <lineage>
        <taxon>Eukaryota</taxon>
        <taxon>Viridiplantae</taxon>
        <taxon>Streptophyta</taxon>
        <taxon>Embryophyta</taxon>
        <taxon>Tracheophyta</taxon>
        <taxon>Spermatophyta</taxon>
        <taxon>Magnoliopsida</taxon>
        <taxon>Liliopsida</taxon>
        <taxon>Poales</taxon>
        <taxon>Poaceae</taxon>
        <taxon>PACMAD clade</taxon>
        <taxon>Panicoideae</taxon>
        <taxon>Panicodae</taxon>
        <taxon>Paniceae</taxon>
        <taxon>Melinidinae</taxon>
        <taxon>Urochloa</taxon>
    </lineage>
</organism>
<evidence type="ECO:0000259" key="5">
    <source>
        <dbReference type="PROSITE" id="PS50984"/>
    </source>
</evidence>
<dbReference type="PANTHER" id="PTHR13326">
    <property type="entry name" value="TRNA PSEUDOURIDINE SYNTHASE D"/>
    <property type="match status" value="1"/>
</dbReference>
<dbReference type="GO" id="GO:0008033">
    <property type="term" value="P:tRNA processing"/>
    <property type="evidence" value="ECO:0007669"/>
    <property type="project" value="UniProtKB-KW"/>
</dbReference>
<dbReference type="Gene3D" id="3.30.2350.20">
    <property type="entry name" value="TruD, catalytic domain"/>
    <property type="match status" value="2"/>
</dbReference>
<dbReference type="InterPro" id="IPR020119">
    <property type="entry name" value="PsdUridine_synth_TruD_CS"/>
</dbReference>
<feature type="domain" description="TRUD" evidence="5">
    <location>
        <begin position="353"/>
        <end position="592"/>
    </location>
</feature>